<dbReference type="Ensembl" id="ENSBGRT00000018317.1">
    <property type="protein sequence ID" value="ENSBGRP00000015853.1"/>
    <property type="gene ID" value="ENSBGRG00000009994.1"/>
</dbReference>
<evidence type="ECO:0000313" key="2">
    <source>
        <dbReference type="Ensembl" id="ENSBGRP00000015853.1"/>
    </source>
</evidence>
<feature type="compositionally biased region" description="Basic and acidic residues" evidence="1">
    <location>
        <begin position="58"/>
        <end position="70"/>
    </location>
</feature>
<accession>A0A8B9X1M5</accession>
<organism evidence="2 3">
    <name type="scientific">Bos mutus grunniens</name>
    <name type="common">Wild yak</name>
    <name type="synonym">Bos grunniens</name>
    <dbReference type="NCBI Taxonomy" id="30521"/>
    <lineage>
        <taxon>Eukaryota</taxon>
        <taxon>Metazoa</taxon>
        <taxon>Chordata</taxon>
        <taxon>Craniata</taxon>
        <taxon>Vertebrata</taxon>
        <taxon>Euteleostomi</taxon>
        <taxon>Mammalia</taxon>
        <taxon>Eutheria</taxon>
        <taxon>Laurasiatheria</taxon>
        <taxon>Artiodactyla</taxon>
        <taxon>Ruminantia</taxon>
        <taxon>Pecora</taxon>
        <taxon>Bovidae</taxon>
        <taxon>Bovinae</taxon>
        <taxon>Bos</taxon>
    </lineage>
</organism>
<protein>
    <submittedName>
        <fullName evidence="2">Uncharacterized protein</fullName>
    </submittedName>
</protein>
<feature type="compositionally biased region" description="Basic and acidic residues" evidence="1">
    <location>
        <begin position="180"/>
        <end position="189"/>
    </location>
</feature>
<evidence type="ECO:0000313" key="3">
    <source>
        <dbReference type="Proteomes" id="UP000694520"/>
    </source>
</evidence>
<name>A0A8B9X1M5_BOSMU</name>
<proteinExistence type="predicted"/>
<dbReference type="Proteomes" id="UP000694520">
    <property type="component" value="Chromosome 29"/>
</dbReference>
<keyword evidence="3" id="KW-1185">Reference proteome</keyword>
<evidence type="ECO:0000256" key="1">
    <source>
        <dbReference type="SAM" id="MobiDB-lite"/>
    </source>
</evidence>
<reference evidence="2" key="2">
    <citation type="submission" date="2025-08" db="UniProtKB">
        <authorList>
            <consortium name="Ensembl"/>
        </authorList>
    </citation>
    <scope>IDENTIFICATION</scope>
</reference>
<sequence length="310" mass="33087">MRRRPPVSSTATRSGSFGLKTKTGSPSPEQSEQEKLPRQCTSGSQGGDKLSPAEVCLEELHLSPDSEPRRAGTRGFRAQRPQEPMQGSPGLAETKEAEAQVWGLPQVWVALWPRADSFSAVRMPCGPHGRPRGAITRLQTTAPAALEGGGAGDRGMEQHLPGLTSSCGRELRTRACQGGEDLRRPREGQCPRGPGGRRRGEGRWSSPNSGRSAPSTRAAGSPGHPALVLEGPKWARLPEPQYQSRLSTNALPSVLHRLLNPCHAVFGRPVMGISWAVGLGGAHAGEQLRGGALGPLRLQRLHLRLPSTAQ</sequence>
<feature type="region of interest" description="Disordered" evidence="1">
    <location>
        <begin position="178"/>
        <end position="227"/>
    </location>
</feature>
<reference evidence="2" key="1">
    <citation type="submission" date="2019-05" db="EMBL/GenBank/DDBJ databases">
        <authorList>
            <person name="Zhang S."/>
            <person name="Liu J."/>
        </authorList>
    </citation>
    <scope>NUCLEOTIDE SEQUENCE [LARGE SCALE GENOMIC DNA]</scope>
</reference>
<feature type="region of interest" description="Disordered" evidence="1">
    <location>
        <begin position="146"/>
        <end position="166"/>
    </location>
</feature>
<reference evidence="2" key="3">
    <citation type="submission" date="2025-09" db="UniProtKB">
        <authorList>
            <consortium name="Ensembl"/>
        </authorList>
    </citation>
    <scope>IDENTIFICATION</scope>
</reference>
<feature type="compositionally biased region" description="Polar residues" evidence="1">
    <location>
        <begin position="205"/>
        <end position="215"/>
    </location>
</feature>
<dbReference type="AlphaFoldDB" id="A0A8B9X1M5"/>
<feature type="region of interest" description="Disordered" evidence="1">
    <location>
        <begin position="1"/>
        <end position="90"/>
    </location>
</feature>